<dbReference type="Pfam" id="PF14026">
    <property type="entry name" value="SCO4226-like"/>
    <property type="match status" value="1"/>
</dbReference>
<dbReference type="InterPro" id="IPR025336">
    <property type="entry name" value="SCO4226-like"/>
</dbReference>
<proteinExistence type="predicted"/>
<comment type="caution">
    <text evidence="1">The sequence shown here is derived from an EMBL/GenBank/DDBJ whole genome shotgun (WGS) entry which is preliminary data.</text>
</comment>
<evidence type="ECO:0000313" key="2">
    <source>
        <dbReference type="Proteomes" id="UP000648239"/>
    </source>
</evidence>
<dbReference type="AlphaFoldDB" id="A0A8J6Y1C5"/>
<evidence type="ECO:0000313" key="1">
    <source>
        <dbReference type="EMBL" id="MBD3867354.1"/>
    </source>
</evidence>
<sequence length="95" mass="10419">MQRYLIERDLPSIGIASAEDLKAAAIRSNQALAQLAPDIQWIESYVTRDKTFCIYLAKDEAMVHKHAELSGFPATKISEVSKVIDPTTAGCAVEP</sequence>
<dbReference type="EMBL" id="JACXWD010000009">
    <property type="protein sequence ID" value="MBD3867354.1"/>
    <property type="molecule type" value="Genomic_DNA"/>
</dbReference>
<accession>A0A8J6Y1C5</accession>
<protein>
    <submittedName>
        <fullName evidence="1">DUF4242 domain-containing protein</fullName>
    </submittedName>
</protein>
<gene>
    <name evidence="1" type="ORF">IFK94_04430</name>
</gene>
<dbReference type="Proteomes" id="UP000648239">
    <property type="component" value="Unassembled WGS sequence"/>
</dbReference>
<name>A0A8J6Y1C5_9BACT</name>
<reference evidence="1 2" key="1">
    <citation type="submission" date="2020-08" db="EMBL/GenBank/DDBJ databases">
        <title>Acidobacteriota in marine sediments use diverse sulfur dissimilation pathways.</title>
        <authorList>
            <person name="Wasmund K."/>
        </authorList>
    </citation>
    <scope>NUCLEOTIDE SEQUENCE [LARGE SCALE GENOMIC DNA]</scope>
    <source>
        <strain evidence="1">MAG AM4</strain>
    </source>
</reference>
<organism evidence="1 2">
    <name type="scientific">Candidatus Polarisedimenticola svalbardensis</name>
    <dbReference type="NCBI Taxonomy" id="2886004"/>
    <lineage>
        <taxon>Bacteria</taxon>
        <taxon>Pseudomonadati</taxon>
        <taxon>Acidobacteriota</taxon>
        <taxon>Candidatus Polarisedimenticolia</taxon>
        <taxon>Candidatus Polarisedimenticolales</taxon>
        <taxon>Candidatus Polarisedimenticolaceae</taxon>
        <taxon>Candidatus Polarisedimenticola</taxon>
    </lineage>
</organism>